<protein>
    <submittedName>
        <fullName evidence="2">Uncharacterized protein</fullName>
    </submittedName>
</protein>
<dbReference type="AlphaFoldDB" id="A0A9J6G605"/>
<name>A0A9J6G605_HAELO</name>
<accession>A0A9J6G605</accession>
<reference evidence="2 3" key="1">
    <citation type="journal article" date="2020" name="Cell">
        <title>Large-Scale Comparative Analyses of Tick Genomes Elucidate Their Genetic Diversity and Vector Capacities.</title>
        <authorList>
            <consortium name="Tick Genome and Microbiome Consortium (TIGMIC)"/>
            <person name="Jia N."/>
            <person name="Wang J."/>
            <person name="Shi W."/>
            <person name="Du L."/>
            <person name="Sun Y."/>
            <person name="Zhan W."/>
            <person name="Jiang J.F."/>
            <person name="Wang Q."/>
            <person name="Zhang B."/>
            <person name="Ji P."/>
            <person name="Bell-Sakyi L."/>
            <person name="Cui X.M."/>
            <person name="Yuan T.T."/>
            <person name="Jiang B.G."/>
            <person name="Yang W.F."/>
            <person name="Lam T.T."/>
            <person name="Chang Q.C."/>
            <person name="Ding S.J."/>
            <person name="Wang X.J."/>
            <person name="Zhu J.G."/>
            <person name="Ruan X.D."/>
            <person name="Zhao L."/>
            <person name="Wei J.T."/>
            <person name="Ye R.Z."/>
            <person name="Que T.C."/>
            <person name="Du C.H."/>
            <person name="Zhou Y.H."/>
            <person name="Cheng J.X."/>
            <person name="Dai P.F."/>
            <person name="Guo W.B."/>
            <person name="Han X.H."/>
            <person name="Huang E.J."/>
            <person name="Li L.F."/>
            <person name="Wei W."/>
            <person name="Gao Y.C."/>
            <person name="Liu J.Z."/>
            <person name="Shao H.Z."/>
            <person name="Wang X."/>
            <person name="Wang C.C."/>
            <person name="Yang T.C."/>
            <person name="Huo Q.B."/>
            <person name="Li W."/>
            <person name="Chen H.Y."/>
            <person name="Chen S.E."/>
            <person name="Zhou L.G."/>
            <person name="Ni X.B."/>
            <person name="Tian J.H."/>
            <person name="Sheng Y."/>
            <person name="Liu T."/>
            <person name="Pan Y.S."/>
            <person name="Xia L.Y."/>
            <person name="Li J."/>
            <person name="Zhao F."/>
            <person name="Cao W.C."/>
        </authorList>
    </citation>
    <scope>NUCLEOTIDE SEQUENCE [LARGE SCALE GENOMIC DNA]</scope>
    <source>
        <strain evidence="2">HaeL-2018</strain>
    </source>
</reference>
<evidence type="ECO:0000313" key="3">
    <source>
        <dbReference type="Proteomes" id="UP000821853"/>
    </source>
</evidence>
<gene>
    <name evidence="2" type="ORF">HPB48_001821</name>
</gene>
<sequence length="162" mass="18225">MDAGVIALFKVLYRRRVLDRLLLNVDNAARGSQEPDLKITLLMATQFIFGAWCGVRASTVRNCFRQAGFVRRRHEEEAGEEEAIPGEATEAPRAPDDEGVPQLWSVLHEDASGLDENVLISLVAFFLDPLITIIGYNDGIFLALGYCYKWTRLYIYIVVGFI</sequence>
<feature type="region of interest" description="Disordered" evidence="1">
    <location>
        <begin position="76"/>
        <end position="95"/>
    </location>
</feature>
<evidence type="ECO:0000313" key="2">
    <source>
        <dbReference type="EMBL" id="KAH9369944.1"/>
    </source>
</evidence>
<organism evidence="2 3">
    <name type="scientific">Haemaphysalis longicornis</name>
    <name type="common">Bush tick</name>
    <dbReference type="NCBI Taxonomy" id="44386"/>
    <lineage>
        <taxon>Eukaryota</taxon>
        <taxon>Metazoa</taxon>
        <taxon>Ecdysozoa</taxon>
        <taxon>Arthropoda</taxon>
        <taxon>Chelicerata</taxon>
        <taxon>Arachnida</taxon>
        <taxon>Acari</taxon>
        <taxon>Parasitiformes</taxon>
        <taxon>Ixodida</taxon>
        <taxon>Ixodoidea</taxon>
        <taxon>Ixodidae</taxon>
        <taxon>Haemaphysalinae</taxon>
        <taxon>Haemaphysalis</taxon>
    </lineage>
</organism>
<evidence type="ECO:0000256" key="1">
    <source>
        <dbReference type="SAM" id="MobiDB-lite"/>
    </source>
</evidence>
<keyword evidence="3" id="KW-1185">Reference proteome</keyword>
<dbReference type="OrthoDB" id="6504929at2759"/>
<proteinExistence type="predicted"/>
<dbReference type="VEuPathDB" id="VectorBase:HLOH_046963"/>
<dbReference type="EMBL" id="JABSTR010000005">
    <property type="protein sequence ID" value="KAH9369944.1"/>
    <property type="molecule type" value="Genomic_DNA"/>
</dbReference>
<dbReference type="Proteomes" id="UP000821853">
    <property type="component" value="Chromosome 3"/>
</dbReference>
<comment type="caution">
    <text evidence="2">The sequence shown here is derived from an EMBL/GenBank/DDBJ whole genome shotgun (WGS) entry which is preliminary data.</text>
</comment>